<evidence type="ECO:0000256" key="4">
    <source>
        <dbReference type="HAMAP-Rule" id="MF_00171"/>
    </source>
</evidence>
<keyword evidence="3 4" id="KW-0413">Isomerase</keyword>
<evidence type="ECO:0000256" key="2">
    <source>
        <dbReference type="ARBA" id="ARBA00022694"/>
    </source>
</evidence>
<comment type="catalytic activity">
    <reaction evidence="4 7">
        <text>uridine(38/39/40) in tRNA = pseudouridine(38/39/40) in tRNA</text>
        <dbReference type="Rhea" id="RHEA:22376"/>
        <dbReference type="Rhea" id="RHEA-COMP:10085"/>
        <dbReference type="Rhea" id="RHEA-COMP:10087"/>
        <dbReference type="ChEBI" id="CHEBI:65314"/>
        <dbReference type="ChEBI" id="CHEBI:65315"/>
        <dbReference type="EC" id="5.4.99.12"/>
    </reaction>
</comment>
<sequence>MKNIKIIIEYDGTNYAGWQKQKNAITIQGVIERALEQISGKHTKINGCSRTDAGVHAKAFVASFLTESSIPEDKFKYALNSKLPEDILVLSSEEVPLDFHARYSSKGKTYSYTILNREASIAIGRNYVCHFKKPLDICAMEESYKYLIGTHDFSAFKSSGSSVKNNIRTITDINSKRYEDIIKINISANGFLYNMARIIVGTLFDVGTQKIKPEQIEFIMDSKDRRNAGISAPAKGLCLEKVFY</sequence>
<dbReference type="Gene3D" id="3.30.70.580">
    <property type="entry name" value="Pseudouridine synthase I, catalytic domain, N-terminal subdomain"/>
    <property type="match status" value="1"/>
</dbReference>
<name>A0A1E8F0C7_9CLOT</name>
<dbReference type="GO" id="GO:0160147">
    <property type="term" value="F:tRNA pseudouridine(38-40) synthase activity"/>
    <property type="evidence" value="ECO:0007669"/>
    <property type="project" value="UniProtKB-EC"/>
</dbReference>
<evidence type="ECO:0000313" key="10">
    <source>
        <dbReference type="Proteomes" id="UP000175744"/>
    </source>
</evidence>
<dbReference type="GO" id="GO:0031119">
    <property type="term" value="P:tRNA pseudouridine synthesis"/>
    <property type="evidence" value="ECO:0007669"/>
    <property type="project" value="UniProtKB-UniRule"/>
</dbReference>
<dbReference type="InterPro" id="IPR020103">
    <property type="entry name" value="PsdUridine_synth_cat_dom_sf"/>
</dbReference>
<dbReference type="InterPro" id="IPR020097">
    <property type="entry name" value="PsdUridine_synth_TruA_a/b_dom"/>
</dbReference>
<organism evidence="9 10">
    <name type="scientific">Clostridium acetireducens DSM 10703</name>
    <dbReference type="NCBI Taxonomy" id="1121290"/>
    <lineage>
        <taxon>Bacteria</taxon>
        <taxon>Bacillati</taxon>
        <taxon>Bacillota</taxon>
        <taxon>Clostridia</taxon>
        <taxon>Eubacteriales</taxon>
        <taxon>Clostridiaceae</taxon>
        <taxon>Clostridium</taxon>
    </lineage>
</organism>
<dbReference type="AlphaFoldDB" id="A0A1E8F0C7"/>
<feature type="domain" description="Pseudouridine synthase I TruA alpha/beta" evidence="8">
    <location>
        <begin position="7"/>
        <end position="104"/>
    </location>
</feature>
<protein>
    <recommendedName>
        <fullName evidence="4">tRNA pseudouridine synthase A</fullName>
        <ecNumber evidence="4">5.4.99.12</ecNumber>
    </recommendedName>
    <alternativeName>
        <fullName evidence="4">tRNA pseudouridine(38-40) synthase</fullName>
    </alternativeName>
    <alternativeName>
        <fullName evidence="4">tRNA pseudouridylate synthase I</fullName>
    </alternativeName>
    <alternativeName>
        <fullName evidence="4">tRNA-uridine isomerase I</fullName>
    </alternativeName>
</protein>
<keyword evidence="10" id="KW-1185">Reference proteome</keyword>
<dbReference type="CDD" id="cd02570">
    <property type="entry name" value="PseudoU_synth_EcTruA"/>
    <property type="match status" value="1"/>
</dbReference>
<dbReference type="Gene3D" id="3.30.70.660">
    <property type="entry name" value="Pseudouridine synthase I, catalytic domain, C-terminal subdomain"/>
    <property type="match status" value="1"/>
</dbReference>
<dbReference type="SUPFAM" id="SSF55120">
    <property type="entry name" value="Pseudouridine synthase"/>
    <property type="match status" value="1"/>
</dbReference>
<comment type="caution">
    <text evidence="4">Lacks conserved residue(s) required for the propagation of feature annotation.</text>
</comment>
<dbReference type="InterPro" id="IPR020095">
    <property type="entry name" value="PsdUridine_synth_TruA_C"/>
</dbReference>
<dbReference type="PATRIC" id="fig|1121290.3.peg.664"/>
<feature type="active site" description="Nucleophile" evidence="4 5">
    <location>
        <position position="52"/>
    </location>
</feature>
<dbReference type="PANTHER" id="PTHR11142:SF0">
    <property type="entry name" value="TRNA PSEUDOURIDINE SYNTHASE-LIKE 1"/>
    <property type="match status" value="1"/>
</dbReference>
<evidence type="ECO:0000256" key="1">
    <source>
        <dbReference type="ARBA" id="ARBA00009375"/>
    </source>
</evidence>
<dbReference type="PIRSF" id="PIRSF001430">
    <property type="entry name" value="tRNA_psdUrid_synth"/>
    <property type="match status" value="1"/>
</dbReference>
<dbReference type="GO" id="GO:0003723">
    <property type="term" value="F:RNA binding"/>
    <property type="evidence" value="ECO:0007669"/>
    <property type="project" value="InterPro"/>
</dbReference>
<comment type="caution">
    <text evidence="9">The sequence shown here is derived from an EMBL/GenBank/DDBJ whole genome shotgun (WGS) entry which is preliminary data.</text>
</comment>
<dbReference type="InterPro" id="IPR020094">
    <property type="entry name" value="TruA/RsuA/RluB/E/F_N"/>
</dbReference>
<comment type="subunit">
    <text evidence="4">Homodimer.</text>
</comment>
<dbReference type="Pfam" id="PF01416">
    <property type="entry name" value="PseudoU_synth_1"/>
    <property type="match status" value="2"/>
</dbReference>
<evidence type="ECO:0000313" key="9">
    <source>
        <dbReference type="EMBL" id="OFI06859.1"/>
    </source>
</evidence>
<dbReference type="HAMAP" id="MF_00171">
    <property type="entry name" value="TruA"/>
    <property type="match status" value="1"/>
</dbReference>
<dbReference type="FunFam" id="3.30.70.580:FF:000001">
    <property type="entry name" value="tRNA pseudouridine synthase A"/>
    <property type="match status" value="1"/>
</dbReference>
<dbReference type="NCBIfam" id="TIGR00071">
    <property type="entry name" value="hisT_truA"/>
    <property type="match status" value="1"/>
</dbReference>
<evidence type="ECO:0000256" key="6">
    <source>
        <dbReference type="PIRSR" id="PIRSR001430-2"/>
    </source>
</evidence>
<evidence type="ECO:0000259" key="8">
    <source>
        <dbReference type="Pfam" id="PF01416"/>
    </source>
</evidence>
<evidence type="ECO:0000256" key="5">
    <source>
        <dbReference type="PIRSR" id="PIRSR001430-1"/>
    </source>
</evidence>
<dbReference type="Proteomes" id="UP000175744">
    <property type="component" value="Unassembled WGS sequence"/>
</dbReference>
<keyword evidence="2 4" id="KW-0819">tRNA processing</keyword>
<dbReference type="InterPro" id="IPR001406">
    <property type="entry name" value="PsdUridine_synth_TruA"/>
</dbReference>
<evidence type="ECO:0000256" key="3">
    <source>
        <dbReference type="ARBA" id="ARBA00023235"/>
    </source>
</evidence>
<dbReference type="STRING" id="1121290.CLAOCE_06520"/>
<dbReference type="EC" id="5.4.99.12" evidence="4"/>
<evidence type="ECO:0000256" key="7">
    <source>
        <dbReference type="RuleBase" id="RU003792"/>
    </source>
</evidence>
<comment type="similarity">
    <text evidence="1 4 7">Belongs to the tRNA pseudouridine synthase TruA family.</text>
</comment>
<proteinExistence type="inferred from homology"/>
<dbReference type="PANTHER" id="PTHR11142">
    <property type="entry name" value="PSEUDOURIDYLATE SYNTHASE"/>
    <property type="match status" value="1"/>
</dbReference>
<comment type="function">
    <text evidence="4">Formation of pseudouridine at positions 38, 39 and 40 in the anticodon stem and loop of transfer RNAs.</text>
</comment>
<accession>A0A1E8F0C7</accession>
<dbReference type="EMBL" id="LZFO01000007">
    <property type="protein sequence ID" value="OFI06859.1"/>
    <property type="molecule type" value="Genomic_DNA"/>
</dbReference>
<dbReference type="OrthoDB" id="9811823at2"/>
<dbReference type="RefSeq" id="WP_070109615.1">
    <property type="nucleotide sequence ID" value="NZ_LZFO01000007.1"/>
</dbReference>
<gene>
    <name evidence="4 9" type="primary">truA</name>
    <name evidence="9" type="ORF">CLOACE_06520</name>
</gene>
<reference evidence="9 10" key="1">
    <citation type="submission" date="2016-06" db="EMBL/GenBank/DDBJ databases">
        <title>Genome sequence of Clostridium acetireducens DSM 10703.</title>
        <authorList>
            <person name="Poehlein A."/>
            <person name="Fluechter S."/>
            <person name="Duerre P."/>
            <person name="Daniel R."/>
        </authorList>
    </citation>
    <scope>NUCLEOTIDE SEQUENCE [LARGE SCALE GENOMIC DNA]</scope>
    <source>
        <strain evidence="9 10">DSM 10703</strain>
    </source>
</reference>
<feature type="domain" description="Pseudouridine synthase I TruA alpha/beta" evidence="8">
    <location>
        <begin position="145"/>
        <end position="244"/>
    </location>
</feature>
<feature type="binding site" evidence="4 6">
    <location>
        <position position="110"/>
    </location>
    <ligand>
        <name>substrate</name>
    </ligand>
</feature>